<keyword evidence="2" id="KW-1185">Reference proteome</keyword>
<proteinExistence type="predicted"/>
<reference evidence="1" key="1">
    <citation type="submission" date="2022-10" db="EMBL/GenBank/DDBJ databases">
        <title>The WGS of Solirubrobacter sp. CPCC 204708.</title>
        <authorList>
            <person name="Jiang Z."/>
        </authorList>
    </citation>
    <scope>NUCLEOTIDE SEQUENCE</scope>
    <source>
        <strain evidence="1">CPCC 204708</strain>
    </source>
</reference>
<name>A0ABT4RTF8_9ACTN</name>
<evidence type="ECO:0000313" key="1">
    <source>
        <dbReference type="EMBL" id="MDA0141866.1"/>
    </source>
</evidence>
<dbReference type="Proteomes" id="UP001147700">
    <property type="component" value="Unassembled WGS sequence"/>
</dbReference>
<gene>
    <name evidence="1" type="ORF">OJ962_30520</name>
</gene>
<comment type="caution">
    <text evidence="1">The sequence shown here is derived from an EMBL/GenBank/DDBJ whole genome shotgun (WGS) entry which is preliminary data.</text>
</comment>
<accession>A0ABT4RTF8</accession>
<sequence>MIEMLEMLRGDEDDRFFHAVLETLIDQEDYGAYETVHQTLLRVDDDRRGRLIAEAISGVLERTETRAGDVLGQLAHGSEDAVQAFNAAAALLPAHEKQRLERFIAEQKADGWLSRDNQRGRLRFLSS</sequence>
<dbReference type="RefSeq" id="WP_202958407.1">
    <property type="nucleotide sequence ID" value="NZ_JAPCID010000067.1"/>
</dbReference>
<dbReference type="EMBL" id="JAPCID010000067">
    <property type="protein sequence ID" value="MDA0141866.1"/>
    <property type="molecule type" value="Genomic_DNA"/>
</dbReference>
<protein>
    <submittedName>
        <fullName evidence="1">Uncharacterized protein</fullName>
    </submittedName>
</protein>
<evidence type="ECO:0000313" key="2">
    <source>
        <dbReference type="Proteomes" id="UP001147700"/>
    </source>
</evidence>
<organism evidence="1 2">
    <name type="scientific">Solirubrobacter deserti</name>
    <dbReference type="NCBI Taxonomy" id="2282478"/>
    <lineage>
        <taxon>Bacteria</taxon>
        <taxon>Bacillati</taxon>
        <taxon>Actinomycetota</taxon>
        <taxon>Thermoleophilia</taxon>
        <taxon>Solirubrobacterales</taxon>
        <taxon>Solirubrobacteraceae</taxon>
        <taxon>Solirubrobacter</taxon>
    </lineage>
</organism>